<dbReference type="OrthoDB" id="5981550at2759"/>
<feature type="repeat" description="RCC1" evidence="6">
    <location>
        <begin position="476"/>
        <end position="527"/>
    </location>
</feature>
<dbReference type="PRINTS" id="PR00633">
    <property type="entry name" value="RCCNDNSATION"/>
</dbReference>
<evidence type="ECO:0000256" key="3">
    <source>
        <dbReference type="ARBA" id="ARBA00022771"/>
    </source>
</evidence>
<evidence type="ECO:0000259" key="10">
    <source>
        <dbReference type="PROSITE" id="PS51514"/>
    </source>
</evidence>
<reference evidence="11" key="1">
    <citation type="submission" date="2022-04" db="EMBL/GenBank/DDBJ databases">
        <title>Carnegiea gigantea Genome sequencing and assembly v2.</title>
        <authorList>
            <person name="Copetti D."/>
            <person name="Sanderson M.J."/>
            <person name="Burquez A."/>
            <person name="Wojciechowski M.F."/>
        </authorList>
    </citation>
    <scope>NUCLEOTIDE SEQUENCE</scope>
    <source>
        <strain evidence="11">SGP5-SGP5p</strain>
        <tissue evidence="11">Aerial part</tissue>
    </source>
</reference>
<keyword evidence="3 5" id="KW-0863">Zinc-finger</keyword>
<dbReference type="AlphaFoldDB" id="A0A9Q1K9D4"/>
<feature type="compositionally biased region" description="Low complexity" evidence="8">
    <location>
        <begin position="802"/>
        <end position="811"/>
    </location>
</feature>
<feature type="repeat" description="RCC1" evidence="6">
    <location>
        <begin position="528"/>
        <end position="579"/>
    </location>
</feature>
<feature type="repeat" description="RCC1" evidence="6">
    <location>
        <begin position="306"/>
        <end position="357"/>
    </location>
</feature>
<evidence type="ECO:0000256" key="8">
    <source>
        <dbReference type="SAM" id="MobiDB-lite"/>
    </source>
</evidence>
<dbReference type="Pfam" id="PF01363">
    <property type="entry name" value="FYVE"/>
    <property type="match status" value="1"/>
</dbReference>
<dbReference type="EMBL" id="JAKOGI010000231">
    <property type="protein sequence ID" value="KAJ8439072.1"/>
    <property type="molecule type" value="Genomic_DNA"/>
</dbReference>
<evidence type="ECO:0000313" key="12">
    <source>
        <dbReference type="Proteomes" id="UP001153076"/>
    </source>
</evidence>
<dbReference type="Proteomes" id="UP001153076">
    <property type="component" value="Unassembled WGS sequence"/>
</dbReference>
<evidence type="ECO:0000313" key="11">
    <source>
        <dbReference type="EMBL" id="KAJ8439072.1"/>
    </source>
</evidence>
<feature type="compositionally biased region" description="Basic and acidic residues" evidence="8">
    <location>
        <begin position="1113"/>
        <end position="1127"/>
    </location>
</feature>
<feature type="compositionally biased region" description="Polar residues" evidence="8">
    <location>
        <begin position="204"/>
        <end position="214"/>
    </location>
</feature>
<dbReference type="InterPro" id="IPR051210">
    <property type="entry name" value="Ub_ligase/GEF_domain"/>
</dbReference>
<feature type="compositionally biased region" description="Polar residues" evidence="8">
    <location>
        <begin position="162"/>
        <end position="183"/>
    </location>
</feature>
<dbReference type="Gene3D" id="3.30.40.10">
    <property type="entry name" value="Zinc/RING finger domain, C3HC4 (zinc finger)"/>
    <property type="match status" value="1"/>
</dbReference>
<dbReference type="InterPro" id="IPR013083">
    <property type="entry name" value="Znf_RING/FYVE/PHD"/>
</dbReference>
<dbReference type="PROSITE" id="PS51514">
    <property type="entry name" value="BRX"/>
    <property type="match status" value="1"/>
</dbReference>
<dbReference type="Gene3D" id="2.30.29.30">
    <property type="entry name" value="Pleckstrin-homology domain (PH domain)/Phosphotyrosine-binding domain (PTB)"/>
    <property type="match status" value="1"/>
</dbReference>
<gene>
    <name evidence="11" type="ORF">Cgig2_018466</name>
</gene>
<feature type="coiled-coil region" evidence="7">
    <location>
        <begin position="834"/>
        <end position="910"/>
    </location>
</feature>
<protein>
    <submittedName>
        <fullName evidence="11">Uncharacterized protein</fullName>
    </submittedName>
</protein>
<sequence>MADLVSFGNAGRDIEKRGTVFRHDLKFRLKINDRIRIFQLWTSNGKDETTLIWLSNGGEKSIKLSCVSRVVPGQRTVFSVLQAVFRRFLRPDKDYLSFSLIYNDGKRTLDLICKDKVEAEVWIAGLTAVVAAGKGGRSKIDGWSDEGLSFHDNRELILCSPTDSSVTPTQYLSSPEDSISSHGGLSPNHKQFDKSVDSEKENVASENANMQVKGSASDALRVSVSSAFSSSSHGSAADESDALSDVYIWGEVICDNASQVGADKYVNIISPRADFLLPKPLESNVVLDVHHIACGVRHAALVTRQGEVFTWGEESGGRLGHGVGKDVLQPRLVESLMTYNVDFVACGEFHSCAVTMSGELYSWGDGTHNAGILGHGTEVSHWIPRKIGGPLEGLQVAAIACGPWHTALITSSGHLFTFGDGTFGVLGHGDRESVSYPREVESLSGLRTISVACGVWHTAAVVEVIVTQANSSVSSGKLFTWGDGDKNRLGQGDKDPRLKPTCVPSLIEYNFYKVACGHSLTVGLTTSGRVFTMGSTVYGQLGNSFCDGKLPCLVEDKLASETVVEIACGAYHVAVLTSRNEVYTWGKGANGRLGHGDIEDRKTPTLVEALKDRHVKYVTCGSTYTAAICLHKWVSSAEQSQCSSCRQAFGFTRKRHNCYNCGLVHCHSCSSKKALRAALAPNPSKAYRVCDSCFVKLSKVSEAGSTRGRSSGPRLSGENKDMLDKAELRPLKSMLPSNMDLIKQLDTKAVKQGKKAETLSGARTSQTPSWLQIKDAVLSSSNDVRQAIPKPAVPPNGAGSISRPVSPFSRKPSPPRSATPVPTTSGLSFSNTVADSLKKTNELLNQEVIKLRAQVESLMQRCEHQELELQKSTKKAQEAIALAAEESAKTKAAKEVIKSLTAQLKDMAERLPPGSYDPETLKLPQLPNGLEPNGFHAPDAMEEIPLRPDVTNGSNLAIFTGSVRTNGPQGPLQSPRESYMLSENSYQQNQGAALSNTKENQQNGMLSSASGGFQRFSSGMSDASDGRHSAASLEGQNFRLQSRVPIANNKEVEAEWIEQYEPGVYITLVALRDGTRDLKRVRFSRRRFGEHQAETWWSENREGVYEKYNVRVSDKASDSGQNERRSEGAISPVSSYL</sequence>
<feature type="repeat" description="RCC1" evidence="6">
    <location>
        <begin position="580"/>
        <end position="631"/>
    </location>
</feature>
<evidence type="ECO:0000256" key="5">
    <source>
        <dbReference type="PROSITE-ProRule" id="PRU00091"/>
    </source>
</evidence>
<keyword evidence="12" id="KW-1185">Reference proteome</keyword>
<evidence type="ECO:0000256" key="6">
    <source>
        <dbReference type="PROSITE-ProRule" id="PRU00235"/>
    </source>
</evidence>
<evidence type="ECO:0000256" key="7">
    <source>
        <dbReference type="SAM" id="Coils"/>
    </source>
</evidence>
<dbReference type="SUPFAM" id="SSF50985">
    <property type="entry name" value="RCC1/BLIP-II"/>
    <property type="match status" value="1"/>
</dbReference>
<keyword evidence="7" id="KW-0175">Coiled coil</keyword>
<evidence type="ECO:0000256" key="1">
    <source>
        <dbReference type="ARBA" id="ARBA00022723"/>
    </source>
</evidence>
<dbReference type="PROSITE" id="PS00626">
    <property type="entry name" value="RCC1_2"/>
    <property type="match status" value="3"/>
</dbReference>
<comment type="caution">
    <text evidence="11">The sequence shown here is derived from an EMBL/GenBank/DDBJ whole genome shotgun (WGS) entry which is preliminary data.</text>
</comment>
<feature type="region of interest" description="Disordered" evidence="8">
    <location>
        <begin position="784"/>
        <end position="827"/>
    </location>
</feature>
<dbReference type="InterPro" id="IPR013591">
    <property type="entry name" value="Brevis_radix_dom"/>
</dbReference>
<feature type="region of interest" description="Disordered" evidence="8">
    <location>
        <begin position="162"/>
        <end position="214"/>
    </location>
</feature>
<organism evidence="11 12">
    <name type="scientific">Carnegiea gigantea</name>
    <dbReference type="NCBI Taxonomy" id="171969"/>
    <lineage>
        <taxon>Eukaryota</taxon>
        <taxon>Viridiplantae</taxon>
        <taxon>Streptophyta</taxon>
        <taxon>Embryophyta</taxon>
        <taxon>Tracheophyta</taxon>
        <taxon>Spermatophyta</taxon>
        <taxon>Magnoliopsida</taxon>
        <taxon>eudicotyledons</taxon>
        <taxon>Gunneridae</taxon>
        <taxon>Pentapetalae</taxon>
        <taxon>Caryophyllales</taxon>
        <taxon>Cactineae</taxon>
        <taxon>Cactaceae</taxon>
        <taxon>Cactoideae</taxon>
        <taxon>Echinocereeae</taxon>
        <taxon>Carnegiea</taxon>
    </lineage>
</organism>
<feature type="compositionally biased region" description="Basic and acidic residues" evidence="8">
    <location>
        <begin position="190"/>
        <end position="203"/>
    </location>
</feature>
<keyword evidence="4" id="KW-0862">Zinc</keyword>
<dbReference type="InterPro" id="IPR011011">
    <property type="entry name" value="Znf_FYVE_PHD"/>
</dbReference>
<accession>A0A9Q1K9D4</accession>
<dbReference type="GO" id="GO:0008270">
    <property type="term" value="F:zinc ion binding"/>
    <property type="evidence" value="ECO:0007669"/>
    <property type="project" value="UniProtKB-KW"/>
</dbReference>
<feature type="repeat" description="RCC1" evidence="6">
    <location>
        <begin position="358"/>
        <end position="412"/>
    </location>
</feature>
<dbReference type="Gene3D" id="2.130.10.30">
    <property type="entry name" value="Regulator of chromosome condensation 1/beta-lactamase-inhibitor protein II"/>
    <property type="match status" value="2"/>
</dbReference>
<keyword evidence="2" id="KW-0677">Repeat</keyword>
<dbReference type="PANTHER" id="PTHR22870:SF91">
    <property type="entry name" value="REGULATOR OF CHROMOSOME CONDENSATION (RCC1) FAMILY WITH FYVE ZINC FINGER DOMAIN-CONTAINING PROTEIN"/>
    <property type="match status" value="1"/>
</dbReference>
<evidence type="ECO:0000259" key="9">
    <source>
        <dbReference type="PROSITE" id="PS50178"/>
    </source>
</evidence>
<dbReference type="Pfam" id="PF13713">
    <property type="entry name" value="BRX_N"/>
    <property type="match status" value="1"/>
</dbReference>
<evidence type="ECO:0000256" key="2">
    <source>
        <dbReference type="ARBA" id="ARBA00022737"/>
    </source>
</evidence>
<dbReference type="PANTHER" id="PTHR22870">
    <property type="entry name" value="REGULATOR OF CHROMOSOME CONDENSATION"/>
    <property type="match status" value="1"/>
</dbReference>
<dbReference type="SMART" id="SM00064">
    <property type="entry name" value="FYVE"/>
    <property type="match status" value="1"/>
</dbReference>
<dbReference type="Pfam" id="PF08381">
    <property type="entry name" value="BRX"/>
    <property type="match status" value="1"/>
</dbReference>
<proteinExistence type="predicted"/>
<feature type="region of interest" description="Disordered" evidence="8">
    <location>
        <begin position="1113"/>
        <end position="1137"/>
    </location>
</feature>
<dbReference type="SUPFAM" id="SSF57903">
    <property type="entry name" value="FYVE/PHD zinc finger"/>
    <property type="match status" value="1"/>
</dbReference>
<name>A0A9Q1K9D4_9CARY</name>
<dbReference type="InterPro" id="IPR027988">
    <property type="entry name" value="BRX_N"/>
</dbReference>
<dbReference type="FunFam" id="2.130.10.30:FF:000031">
    <property type="entry name" value="PH, RCC1 and FYVE domains-containing protein 1"/>
    <property type="match status" value="1"/>
</dbReference>
<dbReference type="InterPro" id="IPR000306">
    <property type="entry name" value="Znf_FYVE"/>
</dbReference>
<dbReference type="InterPro" id="IPR058923">
    <property type="entry name" value="RCC1-like_dom"/>
</dbReference>
<dbReference type="InterPro" id="IPR000408">
    <property type="entry name" value="Reg_chr_condens"/>
</dbReference>
<keyword evidence="1" id="KW-0479">Metal-binding</keyword>
<feature type="repeat" description="RCC1" evidence="6">
    <location>
        <begin position="413"/>
        <end position="464"/>
    </location>
</feature>
<dbReference type="Pfam" id="PF25390">
    <property type="entry name" value="WD40_RLD"/>
    <property type="match status" value="1"/>
</dbReference>
<dbReference type="CDD" id="cd00065">
    <property type="entry name" value="FYVE_like_SF"/>
    <property type="match status" value="1"/>
</dbReference>
<dbReference type="PROSITE" id="PS50012">
    <property type="entry name" value="RCC1_3"/>
    <property type="match status" value="6"/>
</dbReference>
<dbReference type="InterPro" id="IPR017455">
    <property type="entry name" value="Znf_FYVE-rel"/>
</dbReference>
<evidence type="ECO:0000256" key="4">
    <source>
        <dbReference type="ARBA" id="ARBA00022833"/>
    </source>
</evidence>
<dbReference type="SUPFAM" id="SSF50729">
    <property type="entry name" value="PH domain-like"/>
    <property type="match status" value="1"/>
</dbReference>
<feature type="domain" description="BRX" evidence="10">
    <location>
        <begin position="1054"/>
        <end position="1109"/>
    </location>
</feature>
<feature type="domain" description="FYVE-type" evidence="9">
    <location>
        <begin position="636"/>
        <end position="698"/>
    </location>
</feature>
<dbReference type="FunFam" id="3.30.40.10:FF:000619">
    <property type="entry name" value="Putative E3 ubiquitin-protein ligase HERC1"/>
    <property type="match status" value="1"/>
</dbReference>
<dbReference type="InterPro" id="IPR011993">
    <property type="entry name" value="PH-like_dom_sf"/>
</dbReference>
<dbReference type="InterPro" id="IPR009091">
    <property type="entry name" value="RCC1/BLIP-II"/>
</dbReference>
<dbReference type="PROSITE" id="PS50178">
    <property type="entry name" value="ZF_FYVE"/>
    <property type="match status" value="1"/>
</dbReference>
<dbReference type="FunFam" id="2.130.10.30:FF:000028">
    <property type="entry name" value="PH, RCC1 and FYVE domains-containing protein 1"/>
    <property type="match status" value="1"/>
</dbReference>